<comment type="caution">
    <text evidence="2">The sequence shown here is derived from an EMBL/GenBank/DDBJ whole genome shotgun (WGS) entry which is preliminary data.</text>
</comment>
<dbReference type="Proteomes" id="UP000236333">
    <property type="component" value="Unassembled WGS sequence"/>
</dbReference>
<feature type="compositionally biased region" description="Polar residues" evidence="1">
    <location>
        <begin position="94"/>
        <end position="106"/>
    </location>
</feature>
<dbReference type="AlphaFoldDB" id="A0A2J8A4K6"/>
<evidence type="ECO:0000313" key="3">
    <source>
        <dbReference type="Proteomes" id="UP000236333"/>
    </source>
</evidence>
<name>A0A2J8A4K6_9CHLO</name>
<evidence type="ECO:0000256" key="1">
    <source>
        <dbReference type="SAM" id="MobiDB-lite"/>
    </source>
</evidence>
<keyword evidence="3" id="KW-1185">Reference proteome</keyword>
<organism evidence="2 3">
    <name type="scientific">Tetrabaena socialis</name>
    <dbReference type="NCBI Taxonomy" id="47790"/>
    <lineage>
        <taxon>Eukaryota</taxon>
        <taxon>Viridiplantae</taxon>
        <taxon>Chlorophyta</taxon>
        <taxon>core chlorophytes</taxon>
        <taxon>Chlorophyceae</taxon>
        <taxon>CS clade</taxon>
        <taxon>Chlamydomonadales</taxon>
        <taxon>Tetrabaenaceae</taxon>
        <taxon>Tetrabaena</taxon>
    </lineage>
</organism>
<dbReference type="OrthoDB" id="532139at2759"/>
<evidence type="ECO:0000313" key="2">
    <source>
        <dbReference type="EMBL" id="PNH07450.1"/>
    </source>
</evidence>
<protein>
    <submittedName>
        <fullName evidence="2">Uncharacterized protein</fullName>
    </submittedName>
</protein>
<gene>
    <name evidence="2" type="ORF">TSOC_006095</name>
</gene>
<dbReference type="EMBL" id="PGGS01000179">
    <property type="protein sequence ID" value="PNH07450.1"/>
    <property type="molecule type" value="Genomic_DNA"/>
</dbReference>
<proteinExistence type="predicted"/>
<sequence length="106" mass="11190">MSGKARVGGQALQNSAYTFFGEMRKEVGFDAAAVIERRGIDLHYSEFGMGGGSSPTGTAAARDPAAAARTPFYGVWGAYNGATDPWAPPELGASCNQPQQLLQRLH</sequence>
<accession>A0A2J8A4K6</accession>
<reference evidence="2 3" key="1">
    <citation type="journal article" date="2017" name="Mol. Biol. Evol.">
        <title>The 4-celled Tetrabaena socialis nuclear genome reveals the essential components for genetic control of cell number at the origin of multicellularity in the volvocine lineage.</title>
        <authorList>
            <person name="Featherston J."/>
            <person name="Arakaki Y."/>
            <person name="Hanschen E.R."/>
            <person name="Ferris P.J."/>
            <person name="Michod R.E."/>
            <person name="Olson B.J.S.C."/>
            <person name="Nozaki H."/>
            <person name="Durand P.M."/>
        </authorList>
    </citation>
    <scope>NUCLEOTIDE SEQUENCE [LARGE SCALE GENOMIC DNA]</scope>
    <source>
        <strain evidence="2 3">NIES-571</strain>
    </source>
</reference>
<feature type="region of interest" description="Disordered" evidence="1">
    <location>
        <begin position="87"/>
        <end position="106"/>
    </location>
</feature>